<dbReference type="InterPro" id="IPR024079">
    <property type="entry name" value="MetalloPept_cat_dom_sf"/>
</dbReference>
<keyword evidence="2" id="KW-1185">Reference proteome</keyword>
<name>A0A1W2CQY6_9SPHI</name>
<dbReference type="GO" id="GO:0008237">
    <property type="term" value="F:metallopeptidase activity"/>
    <property type="evidence" value="ECO:0007669"/>
    <property type="project" value="InterPro"/>
</dbReference>
<organism evidence="1 2">
    <name type="scientific">Pedobacter africanus</name>
    <dbReference type="NCBI Taxonomy" id="151894"/>
    <lineage>
        <taxon>Bacteria</taxon>
        <taxon>Pseudomonadati</taxon>
        <taxon>Bacteroidota</taxon>
        <taxon>Sphingobacteriia</taxon>
        <taxon>Sphingobacteriales</taxon>
        <taxon>Sphingobacteriaceae</taxon>
        <taxon>Pedobacter</taxon>
    </lineage>
</organism>
<dbReference type="RefSeq" id="WP_084239933.1">
    <property type="nucleotide sequence ID" value="NZ_FWXT01000002.1"/>
</dbReference>
<dbReference type="AlphaFoldDB" id="A0A1W2CQY6"/>
<protein>
    <recommendedName>
        <fullName evidence="3">Lipoprotein</fullName>
    </recommendedName>
</protein>
<sequence length="491" mass="54792">MRNIRLLISITVAFLFCSCTKDKPFDYKLTDYSIAKVTCQASSNILIADNVSELDLDVKIYIENGTYTDINSVKRTAYKEVPKERWRSHDIKFFLADGTPVVPPFKTASSSVNTLQFYAAVDGIRSTKSVAAYLSEFPPLGSKVTQIAQQPEPSFFSVQVKTPFTVGAVKRMPVIFHVINPKRNEDTYQRIDNAVLYNIIDQWNNVFGRKNDRSPNGGNPNIEFVPALKDPSGKLLDQPGIHKIILTDAQVTTFEAGALSYIWSNTSTFYWNCDRYLNVWISYSSSKLPTTVWQNYIKKSLPLVYPQGVWNNSAFPLPADYQAVVKQLNATALDAWKLNPGGTANTGELEQVGLLFDYSLLAVKDRVNVVQPMGAFLGLIPNAPLLSTGNYLLPPTGSVRKWYDDLCTDTWRYNLWFATLDNGGFEPAGTGNPTTKFGQISGSPNVYTSFNIMEISSNCTSISQQQTARINWVLENAPGRQAWKNPSAITK</sequence>
<dbReference type="STRING" id="151894.SAMN04488524_3117"/>
<accession>A0A1W2CQY6</accession>
<dbReference type="OrthoDB" id="6278496at2"/>
<dbReference type="Proteomes" id="UP000192756">
    <property type="component" value="Unassembled WGS sequence"/>
</dbReference>
<proteinExistence type="predicted"/>
<gene>
    <name evidence="1" type="ORF">SAMN04488524_3117</name>
</gene>
<evidence type="ECO:0000313" key="2">
    <source>
        <dbReference type="Proteomes" id="UP000192756"/>
    </source>
</evidence>
<dbReference type="PROSITE" id="PS51257">
    <property type="entry name" value="PROKAR_LIPOPROTEIN"/>
    <property type="match status" value="1"/>
</dbReference>
<dbReference type="EMBL" id="FWXT01000002">
    <property type="protein sequence ID" value="SMC87613.1"/>
    <property type="molecule type" value="Genomic_DNA"/>
</dbReference>
<evidence type="ECO:0000313" key="1">
    <source>
        <dbReference type="EMBL" id="SMC87613.1"/>
    </source>
</evidence>
<evidence type="ECO:0008006" key="3">
    <source>
        <dbReference type="Google" id="ProtNLM"/>
    </source>
</evidence>
<dbReference type="Gene3D" id="3.40.390.10">
    <property type="entry name" value="Collagenase (Catalytic Domain)"/>
    <property type="match status" value="1"/>
</dbReference>
<reference evidence="2" key="1">
    <citation type="submission" date="2017-04" db="EMBL/GenBank/DDBJ databases">
        <authorList>
            <person name="Varghese N."/>
            <person name="Submissions S."/>
        </authorList>
    </citation>
    <scope>NUCLEOTIDE SEQUENCE [LARGE SCALE GENOMIC DNA]</scope>
    <source>
        <strain evidence="2">DSM 12126</strain>
    </source>
</reference>